<evidence type="ECO:0008006" key="3">
    <source>
        <dbReference type="Google" id="ProtNLM"/>
    </source>
</evidence>
<protein>
    <recommendedName>
        <fullName evidence="3">Antifreeze glycopeptide polyprotein</fullName>
    </recommendedName>
</protein>
<sequence length="515" mass="54344">MSIELRQAAPILTAILLVGTAARAEVPLSAIDWLSKSVATPAALPQEPLDEPAVSNDAGTQDIAVSILDAPSPDGAGLLSPKVTGLPRALWGLGKTEEIVSLIRSERPDTLPSLQALLNTLMLAEAVPPVDSGGRGDLLLARVDELLDVGALEQAQALLDAAGSNQPELFRRSFDVALLTGSEDIACERMRDNPELAPTFPARIFCLARSGDWNAAALTLRTAQALGFVTPEEDELLSRFLDPDLYEGEPPMAKPSRPTPLVWRMFEAIGEPLPTNTLPLAFAHAELRDTAGWKAQIEAAERLARTGAIAPNRLMGFYTDRKPAASGGVWDRVAGVQALDDALTAGNGAEVERILPGVWDLMATAELEVPFAELFASSLQQAGLRGQASAIAFKVALVSPDYAAAATARKAADPAEAFLIGLASGNIKGITPTDSLGRAIAPAFLNPMPSLEVQALVKDGMIGQAILKAIDQISEGLRGSNPSKVTEGLSLLRVVGLEDAARRTALELLLLERRG</sequence>
<dbReference type="AlphaFoldDB" id="A0A2W5S8T8"/>
<reference evidence="1 2" key="1">
    <citation type="submission" date="2017-08" db="EMBL/GenBank/DDBJ databases">
        <title>Infants hospitalized years apart are colonized by the same room-sourced microbial strains.</title>
        <authorList>
            <person name="Brooks B."/>
            <person name="Olm M.R."/>
            <person name="Firek B.A."/>
            <person name="Baker R."/>
            <person name="Thomas B.C."/>
            <person name="Morowitz M.J."/>
            <person name="Banfield J.F."/>
        </authorList>
    </citation>
    <scope>NUCLEOTIDE SEQUENCE [LARGE SCALE GENOMIC DNA]</scope>
    <source>
        <strain evidence="1">S2_003_000_R2_11</strain>
    </source>
</reference>
<gene>
    <name evidence="1" type="ORF">DI533_01635</name>
</gene>
<organism evidence="1 2">
    <name type="scientific">Cereibacter sphaeroides</name>
    <name type="common">Rhodobacter sphaeroides</name>
    <dbReference type="NCBI Taxonomy" id="1063"/>
    <lineage>
        <taxon>Bacteria</taxon>
        <taxon>Pseudomonadati</taxon>
        <taxon>Pseudomonadota</taxon>
        <taxon>Alphaproteobacteria</taxon>
        <taxon>Rhodobacterales</taxon>
        <taxon>Paracoccaceae</taxon>
        <taxon>Cereibacter</taxon>
    </lineage>
</organism>
<evidence type="ECO:0000313" key="1">
    <source>
        <dbReference type="EMBL" id="PZQ99408.1"/>
    </source>
</evidence>
<accession>A0A2W5S8T8</accession>
<name>A0A2W5S8T8_CERSP</name>
<evidence type="ECO:0000313" key="2">
    <source>
        <dbReference type="Proteomes" id="UP000248975"/>
    </source>
</evidence>
<dbReference type="Proteomes" id="UP000248975">
    <property type="component" value="Unassembled WGS sequence"/>
</dbReference>
<dbReference type="EMBL" id="QFQS01000001">
    <property type="protein sequence ID" value="PZQ99408.1"/>
    <property type="molecule type" value="Genomic_DNA"/>
</dbReference>
<comment type="caution">
    <text evidence="1">The sequence shown here is derived from an EMBL/GenBank/DDBJ whole genome shotgun (WGS) entry which is preliminary data.</text>
</comment>
<proteinExistence type="predicted"/>